<evidence type="ECO:0000313" key="10">
    <source>
        <dbReference type="EMBL" id="CAK0784147.1"/>
    </source>
</evidence>
<accession>A0AAV1IBR8</accession>
<keyword evidence="7 8" id="KW-0544">Nucleosome core</keyword>
<keyword evidence="4 8" id="KW-0158">Chromosome</keyword>
<dbReference type="GO" id="GO:0000786">
    <property type="term" value="C:nucleosome"/>
    <property type="evidence" value="ECO:0007669"/>
    <property type="project" value="UniProtKB-KW"/>
</dbReference>
<comment type="function">
    <text evidence="8">Core component of nucleosome. Nucleosomes wrap and compact DNA into chromatin, limiting DNA accessibility to the cellular machineries which require DNA as a template. Histones thereby play a central role in transcription regulation, DNA repair, DNA replication and chromosomal stability. DNA accessibility is regulated via a complex set of post-translational modifications of histones, also called histone code, and nucleosome remodeling.</text>
</comment>
<reference evidence="10 11" key="1">
    <citation type="submission" date="2023-10" db="EMBL/GenBank/DDBJ databases">
        <authorList>
            <person name="Maclean D."/>
            <person name="Macfadyen A."/>
        </authorList>
    </citation>
    <scope>NUCLEOTIDE SEQUENCE [LARGE SCALE GENOMIC DNA]</scope>
</reference>
<evidence type="ECO:0000256" key="2">
    <source>
        <dbReference type="ARBA" id="ARBA00004286"/>
    </source>
</evidence>
<name>A0AAV1IBR8_9CHLO</name>
<dbReference type="GO" id="GO:0030527">
    <property type="term" value="F:structural constituent of chromatin"/>
    <property type="evidence" value="ECO:0007669"/>
    <property type="project" value="InterPro"/>
</dbReference>
<comment type="subcellular location">
    <subcellularLocation>
        <location evidence="2">Chromosome</location>
    </subcellularLocation>
    <subcellularLocation>
        <location evidence="1">Nucleus</location>
    </subcellularLocation>
</comment>
<dbReference type="GO" id="GO:0005634">
    <property type="term" value="C:nucleus"/>
    <property type="evidence" value="ECO:0007669"/>
    <property type="project" value="UniProtKB-SubCell"/>
</dbReference>
<sequence>MTKWSQKKPVTPKRFLHKALGGVRNGHVTKHAVKRLARKAGVKRMSGDVPSEARVALQSFLQDVVHDVCVIAEHSKRMTVTVMDVLLALKRRGRKLYGFGDPLPLSTNQPRRKRTLHEANAAEEAARQAARRTPAAATPAGSLPRAQRHLTPAQAAPVAKGSSEPAVVDIAAGEDAELAPQTPEAGVSEEHAWQIRKALGAFSVSPAAQSLTVACKIPEVHTQLQPFLSQTPCTVAQLRAVAQQLGEDDSIEVYFDPVEDRIILN</sequence>
<protein>
    <recommendedName>
        <fullName evidence="8">Histone H4</fullName>
    </recommendedName>
</protein>
<feature type="region of interest" description="Disordered" evidence="9">
    <location>
        <begin position="99"/>
        <end position="165"/>
    </location>
</feature>
<dbReference type="AlphaFoldDB" id="A0AAV1IBR8"/>
<evidence type="ECO:0000256" key="4">
    <source>
        <dbReference type="ARBA" id="ARBA00022454"/>
    </source>
</evidence>
<evidence type="ECO:0000256" key="6">
    <source>
        <dbReference type="ARBA" id="ARBA00023242"/>
    </source>
</evidence>
<comment type="similarity">
    <text evidence="3 8">Belongs to the histone H4 family.</text>
</comment>
<dbReference type="PRINTS" id="PR00623">
    <property type="entry name" value="HISTONEH4"/>
</dbReference>
<keyword evidence="5 8" id="KW-0238">DNA-binding</keyword>
<dbReference type="InterPro" id="IPR009072">
    <property type="entry name" value="Histone-fold"/>
</dbReference>
<dbReference type="EMBL" id="CAUYUE010000010">
    <property type="protein sequence ID" value="CAK0784147.1"/>
    <property type="molecule type" value="Genomic_DNA"/>
</dbReference>
<dbReference type="PANTHER" id="PTHR10484">
    <property type="entry name" value="HISTONE H4"/>
    <property type="match status" value="1"/>
</dbReference>
<dbReference type="Gene3D" id="1.10.20.10">
    <property type="entry name" value="Histone, subunit A"/>
    <property type="match status" value="1"/>
</dbReference>
<evidence type="ECO:0000256" key="5">
    <source>
        <dbReference type="ARBA" id="ARBA00023125"/>
    </source>
</evidence>
<dbReference type="SUPFAM" id="SSF47113">
    <property type="entry name" value="Histone-fold"/>
    <property type="match status" value="1"/>
</dbReference>
<comment type="caution">
    <text evidence="10">The sequence shown here is derived from an EMBL/GenBank/DDBJ whole genome shotgun (WGS) entry which is preliminary data.</text>
</comment>
<dbReference type="CDD" id="cd22912">
    <property type="entry name" value="HFD_H4"/>
    <property type="match status" value="1"/>
</dbReference>
<dbReference type="InterPro" id="IPR001951">
    <property type="entry name" value="Histone_H4"/>
</dbReference>
<gene>
    <name evidence="10" type="ORF">CVIRNUC_007350</name>
</gene>
<proteinExistence type="inferred from homology"/>
<keyword evidence="6 8" id="KW-0539">Nucleus</keyword>
<dbReference type="GO" id="GO:0046982">
    <property type="term" value="F:protein heterodimerization activity"/>
    <property type="evidence" value="ECO:0007669"/>
    <property type="project" value="InterPro"/>
</dbReference>
<comment type="subunit">
    <text evidence="8">The nucleosome is a histone octamer containing two molecules each of H2A, H2B, H3 and H4 assembled in one H3-H4 heterotetramer and two H2A-H2B heterodimers. The octamer wraps approximately 147 bp of DNA.</text>
</comment>
<organism evidence="10 11">
    <name type="scientific">Coccomyxa viridis</name>
    <dbReference type="NCBI Taxonomy" id="1274662"/>
    <lineage>
        <taxon>Eukaryota</taxon>
        <taxon>Viridiplantae</taxon>
        <taxon>Chlorophyta</taxon>
        <taxon>core chlorophytes</taxon>
        <taxon>Trebouxiophyceae</taxon>
        <taxon>Trebouxiophyceae incertae sedis</taxon>
        <taxon>Coccomyxaceae</taxon>
        <taxon>Coccomyxa</taxon>
    </lineage>
</organism>
<dbReference type="SMART" id="SM00417">
    <property type="entry name" value="H4"/>
    <property type="match status" value="1"/>
</dbReference>
<dbReference type="GO" id="GO:0003677">
    <property type="term" value="F:DNA binding"/>
    <property type="evidence" value="ECO:0007669"/>
    <property type="project" value="UniProtKB-KW"/>
</dbReference>
<evidence type="ECO:0000313" key="11">
    <source>
        <dbReference type="Proteomes" id="UP001314263"/>
    </source>
</evidence>
<evidence type="ECO:0000256" key="7">
    <source>
        <dbReference type="ARBA" id="ARBA00023269"/>
    </source>
</evidence>
<evidence type="ECO:0000256" key="8">
    <source>
        <dbReference type="RuleBase" id="RU000528"/>
    </source>
</evidence>
<feature type="compositionally biased region" description="Low complexity" evidence="9">
    <location>
        <begin position="118"/>
        <end position="140"/>
    </location>
</feature>
<evidence type="ECO:0000256" key="9">
    <source>
        <dbReference type="SAM" id="MobiDB-lite"/>
    </source>
</evidence>
<evidence type="ECO:0000256" key="3">
    <source>
        <dbReference type="ARBA" id="ARBA00006564"/>
    </source>
</evidence>
<keyword evidence="11" id="KW-1185">Reference proteome</keyword>
<evidence type="ECO:0000256" key="1">
    <source>
        <dbReference type="ARBA" id="ARBA00004123"/>
    </source>
</evidence>
<dbReference type="Proteomes" id="UP001314263">
    <property type="component" value="Unassembled WGS sequence"/>
</dbReference>